<dbReference type="RefSeq" id="WP_042217472.1">
    <property type="nucleotide sequence ID" value="NZ_CP009285.1"/>
</dbReference>
<dbReference type="PANTHER" id="PTHR30136:SF24">
    <property type="entry name" value="HTH-TYPE TRANSCRIPTIONAL REPRESSOR ALLR"/>
    <property type="match status" value="1"/>
</dbReference>
<dbReference type="SUPFAM" id="SSF55781">
    <property type="entry name" value="GAF domain-like"/>
    <property type="match status" value="1"/>
</dbReference>
<dbReference type="GO" id="GO:0045892">
    <property type="term" value="P:negative regulation of DNA-templated transcription"/>
    <property type="evidence" value="ECO:0007669"/>
    <property type="project" value="TreeGrafter"/>
</dbReference>
<evidence type="ECO:0000313" key="7">
    <source>
        <dbReference type="Proteomes" id="UP000029518"/>
    </source>
</evidence>
<dbReference type="Gene3D" id="1.10.10.10">
    <property type="entry name" value="Winged helix-like DNA-binding domain superfamily/Winged helix DNA-binding domain"/>
    <property type="match status" value="1"/>
</dbReference>
<dbReference type="PROSITE" id="PS51078">
    <property type="entry name" value="ICLR_ED"/>
    <property type="match status" value="1"/>
</dbReference>
<keyword evidence="1" id="KW-0805">Transcription regulation</keyword>
<dbReference type="SUPFAM" id="SSF46785">
    <property type="entry name" value="Winged helix' DNA-binding domain"/>
    <property type="match status" value="1"/>
</dbReference>
<dbReference type="Pfam" id="PF01614">
    <property type="entry name" value="IclR_C"/>
    <property type="match status" value="1"/>
</dbReference>
<sequence length="238" mass="26360">MNEVGTLKKGIDILWLIIEKGSLSVLEVMEILSLNRSTTYRLVNTLEQNNLIEKNSDNTYSVSGQLIQSLQDNNFNFDLDSSILRASDEFRALTGETIFIGVLSGDHVIATHIIPGRYATRTHYEKGDKLPASQSALGKCILAFQPLSIQDQYKAQLSDEADSFFTELERIKASGYSVDNEETEPGVRCIAAPIWRGGRVAAAVAISGPSVRVSEEKDEENSEIVRRFSQQISDSLNN</sequence>
<evidence type="ECO:0000259" key="4">
    <source>
        <dbReference type="PROSITE" id="PS51077"/>
    </source>
</evidence>
<dbReference type="PANTHER" id="PTHR30136">
    <property type="entry name" value="HELIX-TURN-HELIX TRANSCRIPTIONAL REGULATOR, ICLR FAMILY"/>
    <property type="match status" value="1"/>
</dbReference>
<protein>
    <recommendedName>
        <fullName evidence="8">IclR family transcriptional regulator</fullName>
    </recommendedName>
</protein>
<keyword evidence="7" id="KW-1185">Reference proteome</keyword>
<organism evidence="6 7">
    <name type="scientific">Paenibacillus borealis</name>
    <dbReference type="NCBI Taxonomy" id="160799"/>
    <lineage>
        <taxon>Bacteria</taxon>
        <taxon>Bacillati</taxon>
        <taxon>Bacillota</taxon>
        <taxon>Bacilli</taxon>
        <taxon>Bacillales</taxon>
        <taxon>Paenibacillaceae</taxon>
        <taxon>Paenibacillus</taxon>
    </lineage>
</organism>
<reference evidence="6" key="1">
    <citation type="submission" date="2014-08" db="EMBL/GenBank/DDBJ databases">
        <title>Comparative genomics of the Paenibacillus odorifer group.</title>
        <authorList>
            <person name="den Bakker H.C."/>
            <person name="Tsai Y.-C.Y.-C."/>
            <person name="Martin N."/>
            <person name="Korlach J."/>
            <person name="Wiedmann M."/>
        </authorList>
    </citation>
    <scope>NUCLEOTIDE SEQUENCE [LARGE SCALE GENOMIC DNA]</scope>
    <source>
        <strain evidence="6">DSM 13188</strain>
    </source>
</reference>
<dbReference type="InterPro" id="IPR036388">
    <property type="entry name" value="WH-like_DNA-bd_sf"/>
</dbReference>
<evidence type="ECO:0000259" key="5">
    <source>
        <dbReference type="PROSITE" id="PS51078"/>
    </source>
</evidence>
<dbReference type="InterPro" id="IPR036390">
    <property type="entry name" value="WH_DNA-bd_sf"/>
</dbReference>
<feature type="domain" description="HTH iclR-type" evidence="4">
    <location>
        <begin position="4"/>
        <end position="64"/>
    </location>
</feature>
<evidence type="ECO:0008006" key="8">
    <source>
        <dbReference type="Google" id="ProtNLM"/>
    </source>
</evidence>
<dbReference type="InterPro" id="IPR014757">
    <property type="entry name" value="Tscrpt_reg_IclR_C"/>
</dbReference>
<name>A0A089LNU5_PAEBO</name>
<dbReference type="AlphaFoldDB" id="A0A089LNU5"/>
<proteinExistence type="predicted"/>
<feature type="domain" description="IclR-ED" evidence="5">
    <location>
        <begin position="58"/>
        <end position="238"/>
    </location>
</feature>
<evidence type="ECO:0000313" key="6">
    <source>
        <dbReference type="EMBL" id="AIQ60843.1"/>
    </source>
</evidence>
<dbReference type="GO" id="GO:0003677">
    <property type="term" value="F:DNA binding"/>
    <property type="evidence" value="ECO:0007669"/>
    <property type="project" value="UniProtKB-KW"/>
</dbReference>
<dbReference type="EMBL" id="CP009285">
    <property type="protein sequence ID" value="AIQ60843.1"/>
    <property type="molecule type" value="Genomic_DNA"/>
</dbReference>
<dbReference type="GO" id="GO:0003700">
    <property type="term" value="F:DNA-binding transcription factor activity"/>
    <property type="evidence" value="ECO:0007669"/>
    <property type="project" value="TreeGrafter"/>
</dbReference>
<evidence type="ECO:0000256" key="3">
    <source>
        <dbReference type="ARBA" id="ARBA00023163"/>
    </source>
</evidence>
<gene>
    <name evidence="6" type="ORF">PBOR_30870</name>
</gene>
<dbReference type="KEGG" id="pbd:PBOR_30870"/>
<dbReference type="InterPro" id="IPR005471">
    <property type="entry name" value="Tscrpt_reg_IclR_N"/>
</dbReference>
<dbReference type="HOGENOM" id="CLU_062618_4_3_9"/>
<keyword evidence="3" id="KW-0804">Transcription</keyword>
<dbReference type="PROSITE" id="PS51077">
    <property type="entry name" value="HTH_ICLR"/>
    <property type="match status" value="1"/>
</dbReference>
<evidence type="ECO:0000256" key="2">
    <source>
        <dbReference type="ARBA" id="ARBA00023125"/>
    </source>
</evidence>
<keyword evidence="2" id="KW-0238">DNA-binding</keyword>
<dbReference type="Pfam" id="PF09339">
    <property type="entry name" value="HTH_IclR"/>
    <property type="match status" value="1"/>
</dbReference>
<dbReference type="InterPro" id="IPR050707">
    <property type="entry name" value="HTH_MetabolicPath_Reg"/>
</dbReference>
<dbReference type="InterPro" id="IPR029016">
    <property type="entry name" value="GAF-like_dom_sf"/>
</dbReference>
<dbReference type="Gene3D" id="3.30.450.40">
    <property type="match status" value="1"/>
</dbReference>
<dbReference type="Proteomes" id="UP000029518">
    <property type="component" value="Chromosome"/>
</dbReference>
<accession>A0A089LNU5</accession>
<evidence type="ECO:0000256" key="1">
    <source>
        <dbReference type="ARBA" id="ARBA00023015"/>
    </source>
</evidence>